<evidence type="ECO:0000313" key="9">
    <source>
        <dbReference type="Proteomes" id="UP000717585"/>
    </source>
</evidence>
<dbReference type="InterPro" id="IPR028564">
    <property type="entry name" value="MT_TRM10-typ"/>
</dbReference>
<dbReference type="Proteomes" id="UP000717585">
    <property type="component" value="Unassembled WGS sequence"/>
</dbReference>
<dbReference type="EMBL" id="JAHDYR010000025">
    <property type="protein sequence ID" value="KAG9393381.1"/>
    <property type="molecule type" value="Genomic_DNA"/>
</dbReference>
<comment type="caution">
    <text evidence="8">The sequence shown here is derived from an EMBL/GenBank/DDBJ whole genome shotgun (WGS) entry which is preliminary data.</text>
</comment>
<evidence type="ECO:0000313" key="8">
    <source>
        <dbReference type="EMBL" id="KAG9393381.1"/>
    </source>
</evidence>
<organism evidence="8 9">
    <name type="scientific">Carpediemonas membranifera</name>
    <dbReference type="NCBI Taxonomy" id="201153"/>
    <lineage>
        <taxon>Eukaryota</taxon>
        <taxon>Metamonada</taxon>
        <taxon>Carpediemonas-like organisms</taxon>
        <taxon>Carpediemonas</taxon>
    </lineage>
</organism>
<dbReference type="Gene3D" id="3.40.1280.30">
    <property type="match status" value="1"/>
</dbReference>
<name>A0A8J6BXE2_9EUKA</name>
<dbReference type="CDD" id="cd18089">
    <property type="entry name" value="SPOUT_Trm10-like"/>
    <property type="match status" value="1"/>
</dbReference>
<dbReference type="PROSITE" id="PS51675">
    <property type="entry name" value="SAM_MT_TRM10"/>
    <property type="match status" value="1"/>
</dbReference>
<dbReference type="EC" id="2.1.1.221" evidence="1"/>
<accession>A0A8J6BXE2</accession>
<keyword evidence="9" id="KW-1185">Reference proteome</keyword>
<comment type="catalytic activity">
    <reaction evidence="5">
        <text>guanosine(9) in tRNA + S-adenosyl-L-methionine = N(1)-methylguanosine(9) in tRNA + S-adenosyl-L-homocysteine + H(+)</text>
        <dbReference type="Rhea" id="RHEA:43156"/>
        <dbReference type="Rhea" id="RHEA-COMP:10367"/>
        <dbReference type="Rhea" id="RHEA-COMP:10368"/>
        <dbReference type="ChEBI" id="CHEBI:15378"/>
        <dbReference type="ChEBI" id="CHEBI:57856"/>
        <dbReference type="ChEBI" id="CHEBI:59789"/>
        <dbReference type="ChEBI" id="CHEBI:73542"/>
        <dbReference type="ChEBI" id="CHEBI:74269"/>
        <dbReference type="EC" id="2.1.1.221"/>
    </reaction>
</comment>
<evidence type="ECO:0000256" key="1">
    <source>
        <dbReference type="ARBA" id="ARBA00012797"/>
    </source>
</evidence>
<feature type="domain" description="SAM-dependent MTase TRM10-type" evidence="7">
    <location>
        <begin position="61"/>
        <end position="261"/>
    </location>
</feature>
<dbReference type="AlphaFoldDB" id="A0A8J6BXE2"/>
<dbReference type="PANTHER" id="PTHR13563:SF13">
    <property type="entry name" value="TRNA METHYLTRANSFERASE 10 HOMOLOG A"/>
    <property type="match status" value="1"/>
</dbReference>
<evidence type="ECO:0000256" key="4">
    <source>
        <dbReference type="ARBA" id="ARBA00022691"/>
    </source>
</evidence>
<keyword evidence="3" id="KW-0808">Transferase</keyword>
<dbReference type="GO" id="GO:0052905">
    <property type="term" value="F:tRNA (guanosine(9)-N1)-methyltransferase activity"/>
    <property type="evidence" value="ECO:0007669"/>
    <property type="project" value="UniProtKB-EC"/>
</dbReference>
<keyword evidence="4" id="KW-0949">S-adenosyl-L-methionine</keyword>
<proteinExistence type="predicted"/>
<dbReference type="GO" id="GO:0002939">
    <property type="term" value="P:tRNA N1-guanine methylation"/>
    <property type="evidence" value="ECO:0007669"/>
    <property type="project" value="TreeGrafter"/>
</dbReference>
<dbReference type="GO" id="GO:0005634">
    <property type="term" value="C:nucleus"/>
    <property type="evidence" value="ECO:0007669"/>
    <property type="project" value="TreeGrafter"/>
</dbReference>
<sequence>MGITWDEKRQRSKEKHTAIVKKRKEERLALLKQTMTDEEREQHRLDVAAQRHERIEKEKAEKAERREMARTGIPIIVDLGFDDLMKDGARKSLASQCRMAYGAVMKMSKPMHLSFVGAPGSDTLTRVRETPGNDQWVATFHEGSLTDTDENGKQLWAKERLVYLSADAEETVGEIGNDILIVGGLVDKNQAKGVCHRKARELGIRTVALPDKLLRQYQFKILTTNQVVEIVAKFRDAGDTGSTEQRWSDAIGAVLPRRRSG</sequence>
<feature type="coiled-coil region" evidence="6">
    <location>
        <begin position="21"/>
        <end position="65"/>
    </location>
</feature>
<protein>
    <recommendedName>
        <fullName evidence="1">tRNA (guanine(9)-N(1))-methyltransferase</fullName>
        <ecNumber evidence="1">2.1.1.221</ecNumber>
    </recommendedName>
</protein>
<evidence type="ECO:0000256" key="2">
    <source>
        <dbReference type="ARBA" id="ARBA00022603"/>
    </source>
</evidence>
<gene>
    <name evidence="8" type="ORF">J8273_3517</name>
</gene>
<dbReference type="InterPro" id="IPR038459">
    <property type="entry name" value="MT_TRM10-typ_sf"/>
</dbReference>
<dbReference type="OrthoDB" id="278300at2759"/>
<dbReference type="PANTHER" id="PTHR13563">
    <property type="entry name" value="TRNA (GUANINE-9-) METHYLTRANSFERASE"/>
    <property type="match status" value="1"/>
</dbReference>
<evidence type="ECO:0000259" key="7">
    <source>
        <dbReference type="PROSITE" id="PS51675"/>
    </source>
</evidence>
<evidence type="ECO:0000256" key="5">
    <source>
        <dbReference type="ARBA" id="ARBA00048434"/>
    </source>
</evidence>
<reference evidence="8" key="1">
    <citation type="submission" date="2021-05" db="EMBL/GenBank/DDBJ databases">
        <title>A free-living protist that lacks canonical eukaryotic 1 DNA replication and segregation systems.</title>
        <authorList>
            <person name="Salas-Leiva D.E."/>
            <person name="Tromer E.C."/>
            <person name="Curtis B.A."/>
            <person name="Jerlstrom-Hultqvist J."/>
            <person name="Kolisko M."/>
            <person name="Yi Z."/>
            <person name="Salas-Leiva J.S."/>
            <person name="Gallot-Lavallee L."/>
            <person name="Kops G.J.P.L."/>
            <person name="Archibald J.M."/>
            <person name="Simpson A.G.B."/>
            <person name="Roger A.J."/>
        </authorList>
    </citation>
    <scope>NUCLEOTIDE SEQUENCE</scope>
    <source>
        <strain evidence="8">BICM</strain>
    </source>
</reference>
<evidence type="ECO:0000256" key="3">
    <source>
        <dbReference type="ARBA" id="ARBA00022679"/>
    </source>
</evidence>
<keyword evidence="2" id="KW-0489">Methyltransferase</keyword>
<keyword evidence="6" id="KW-0175">Coiled coil</keyword>
<dbReference type="GO" id="GO:0000049">
    <property type="term" value="F:tRNA binding"/>
    <property type="evidence" value="ECO:0007669"/>
    <property type="project" value="TreeGrafter"/>
</dbReference>
<evidence type="ECO:0000256" key="6">
    <source>
        <dbReference type="SAM" id="Coils"/>
    </source>
</evidence>
<dbReference type="InterPro" id="IPR007356">
    <property type="entry name" value="tRNA_m1G_MeTrfase_euk"/>
</dbReference>